<dbReference type="EMBL" id="VJZA01000044">
    <property type="protein sequence ID" value="TVT19653.1"/>
    <property type="molecule type" value="Genomic_DNA"/>
</dbReference>
<dbReference type="AlphaFoldDB" id="A0A558A5V8"/>
<gene>
    <name evidence="1" type="ORF">FNH06_23355</name>
</gene>
<dbReference type="Proteomes" id="UP000318578">
    <property type="component" value="Unassembled WGS sequence"/>
</dbReference>
<reference evidence="1 2" key="1">
    <citation type="submission" date="2019-07" db="EMBL/GenBank/DDBJ databases">
        <title>New species of Amycolatopsis and Streptomyces.</title>
        <authorList>
            <person name="Duangmal K."/>
            <person name="Teo W.F.A."/>
            <person name="Lipun K."/>
        </authorList>
    </citation>
    <scope>NUCLEOTIDE SEQUENCE [LARGE SCALE GENOMIC DNA]</scope>
    <source>
        <strain evidence="1 2">JCM 30562</strain>
    </source>
</reference>
<dbReference type="RefSeq" id="WP_144642020.1">
    <property type="nucleotide sequence ID" value="NZ_BNAX01000002.1"/>
</dbReference>
<sequence>MVRRFYAQAWNRWDDSVLPQLLDPGFTFRGSLGDEVRGHDGWRAYRDRIRAAVPDFLNEITDLVVEGDRAAARLRYSGHHHGELLGVRGDGRRVEYAGAAFFTARAGLLTAAWVLGDLDALRRQLP</sequence>
<dbReference type="InterPro" id="IPR032710">
    <property type="entry name" value="NTF2-like_dom_sf"/>
</dbReference>
<dbReference type="OrthoDB" id="3680999at2"/>
<dbReference type="SUPFAM" id="SSF54427">
    <property type="entry name" value="NTF2-like"/>
    <property type="match status" value="1"/>
</dbReference>
<evidence type="ECO:0000313" key="2">
    <source>
        <dbReference type="Proteomes" id="UP000318578"/>
    </source>
</evidence>
<dbReference type="PANTHER" id="PTHR38436:SF1">
    <property type="entry name" value="ESTER CYCLASE"/>
    <property type="match status" value="1"/>
</dbReference>
<dbReference type="Gene3D" id="3.10.450.50">
    <property type="match status" value="1"/>
</dbReference>
<protein>
    <submittedName>
        <fullName evidence="1">Ester cyclase</fullName>
    </submittedName>
</protein>
<dbReference type="PANTHER" id="PTHR38436">
    <property type="entry name" value="POLYKETIDE CYCLASE SNOAL-LIKE DOMAIN"/>
    <property type="match status" value="1"/>
</dbReference>
<dbReference type="Pfam" id="PF07366">
    <property type="entry name" value="SnoaL"/>
    <property type="match status" value="1"/>
</dbReference>
<dbReference type="GO" id="GO:0030638">
    <property type="term" value="P:polyketide metabolic process"/>
    <property type="evidence" value="ECO:0007669"/>
    <property type="project" value="InterPro"/>
</dbReference>
<accession>A0A558A5V8</accession>
<name>A0A558A5V8_9PSEU</name>
<comment type="caution">
    <text evidence="1">The sequence shown here is derived from an EMBL/GenBank/DDBJ whole genome shotgun (WGS) entry which is preliminary data.</text>
</comment>
<evidence type="ECO:0000313" key="1">
    <source>
        <dbReference type="EMBL" id="TVT19653.1"/>
    </source>
</evidence>
<proteinExistence type="predicted"/>
<dbReference type="InterPro" id="IPR009959">
    <property type="entry name" value="Cyclase_SnoaL-like"/>
</dbReference>
<organism evidence="1 2">
    <name type="scientific">Amycolatopsis acidiphila</name>
    <dbReference type="NCBI Taxonomy" id="715473"/>
    <lineage>
        <taxon>Bacteria</taxon>
        <taxon>Bacillati</taxon>
        <taxon>Actinomycetota</taxon>
        <taxon>Actinomycetes</taxon>
        <taxon>Pseudonocardiales</taxon>
        <taxon>Pseudonocardiaceae</taxon>
        <taxon>Amycolatopsis</taxon>
    </lineage>
</organism>
<keyword evidence="2" id="KW-1185">Reference proteome</keyword>